<keyword evidence="3" id="KW-1185">Reference proteome</keyword>
<proteinExistence type="inferred from homology"/>
<organism evidence="3 4">
    <name type="scientific">Coffea arabica</name>
    <name type="common">Arabian coffee</name>
    <dbReference type="NCBI Taxonomy" id="13443"/>
    <lineage>
        <taxon>Eukaryota</taxon>
        <taxon>Viridiplantae</taxon>
        <taxon>Streptophyta</taxon>
        <taxon>Embryophyta</taxon>
        <taxon>Tracheophyta</taxon>
        <taxon>Spermatophyta</taxon>
        <taxon>Magnoliopsida</taxon>
        <taxon>eudicotyledons</taxon>
        <taxon>Gunneridae</taxon>
        <taxon>Pentapetalae</taxon>
        <taxon>asterids</taxon>
        <taxon>lamiids</taxon>
        <taxon>Gentianales</taxon>
        <taxon>Rubiaceae</taxon>
        <taxon>Ixoroideae</taxon>
        <taxon>Gardenieae complex</taxon>
        <taxon>Bertiereae - Coffeeae clade</taxon>
        <taxon>Coffeeae</taxon>
        <taxon>Coffea</taxon>
    </lineage>
</organism>
<dbReference type="Pfam" id="PF02519">
    <property type="entry name" value="Auxin_inducible"/>
    <property type="match status" value="1"/>
</dbReference>
<evidence type="ECO:0000256" key="1">
    <source>
        <dbReference type="ARBA" id="ARBA00006974"/>
    </source>
</evidence>
<name>A0ABM4U5H0_COFAR</name>
<evidence type="ECO:0000256" key="2">
    <source>
        <dbReference type="SAM" id="MobiDB-lite"/>
    </source>
</evidence>
<dbReference type="PANTHER" id="PTHR31374">
    <property type="entry name" value="AUXIN-INDUCED PROTEIN-LIKE-RELATED"/>
    <property type="match status" value="1"/>
</dbReference>
<dbReference type="Proteomes" id="UP001652660">
    <property type="component" value="Chromosome 4e"/>
</dbReference>
<dbReference type="RefSeq" id="XP_071902528.1">
    <property type="nucleotide sequence ID" value="XM_072046427.1"/>
</dbReference>
<dbReference type="GeneID" id="113740588"/>
<gene>
    <name evidence="4" type="primary">LOC113740588</name>
</gene>
<comment type="similarity">
    <text evidence="1">Belongs to the ARG7 family.</text>
</comment>
<accession>A0ABM4U5H0</accession>
<reference evidence="4" key="1">
    <citation type="submission" date="2025-08" db="UniProtKB">
        <authorList>
            <consortium name="RefSeq"/>
        </authorList>
    </citation>
    <scope>IDENTIFICATION</scope>
    <source>
        <tissue evidence="4">Leaves</tissue>
    </source>
</reference>
<dbReference type="InterPro" id="IPR003676">
    <property type="entry name" value="SAUR_fam"/>
</dbReference>
<feature type="region of interest" description="Disordered" evidence="2">
    <location>
        <begin position="15"/>
        <end position="48"/>
    </location>
</feature>
<dbReference type="PANTHER" id="PTHR31374:SF118">
    <property type="entry name" value="OS01G0924966 PROTEIN"/>
    <property type="match status" value="1"/>
</dbReference>
<sequence>MRSLIFSRDGHTNSSAMPIDVLPKSKSHNRATASRASIKDDQKRKTKGQVTPDGCFAVYVGPEKQKFAIKIEYVNHPLFKMLLEDAESEYGFSSEGPILLPCDVDLFYKILAEMDCAKEIDYGCGLAYGSCSPFNPTWRLGRSSDAAKGYGSYGVLTPNRLLNLNYC</sequence>
<evidence type="ECO:0000313" key="3">
    <source>
        <dbReference type="Proteomes" id="UP001652660"/>
    </source>
</evidence>
<protein>
    <submittedName>
        <fullName evidence="4">Protein SMALL AUXIN UP-REGULATED RNA 9-like</fullName>
    </submittedName>
</protein>
<evidence type="ECO:0000313" key="4">
    <source>
        <dbReference type="RefSeq" id="XP_071902528.1"/>
    </source>
</evidence>